<dbReference type="GO" id="GO:0005737">
    <property type="term" value="C:cytoplasm"/>
    <property type="evidence" value="ECO:0007669"/>
    <property type="project" value="UniProtKB-SubCell"/>
</dbReference>
<dbReference type="HAMAP" id="MF_02207">
    <property type="entry name" value="MreB"/>
    <property type="match status" value="1"/>
</dbReference>
<dbReference type="AlphaFoldDB" id="A0A0G0J2B8"/>
<dbReference type="InterPro" id="IPR004753">
    <property type="entry name" value="MreB"/>
</dbReference>
<dbReference type="PRINTS" id="PR01652">
    <property type="entry name" value="SHAPEPROTEIN"/>
</dbReference>
<dbReference type="NCBIfam" id="TIGR00904">
    <property type="entry name" value="mreB"/>
    <property type="match status" value="1"/>
</dbReference>
<dbReference type="EMBL" id="LBSR01000008">
    <property type="protein sequence ID" value="KKQ22336.1"/>
    <property type="molecule type" value="Genomic_DNA"/>
</dbReference>
<dbReference type="SUPFAM" id="SSF53067">
    <property type="entry name" value="Actin-like ATPase domain"/>
    <property type="match status" value="2"/>
</dbReference>
<evidence type="ECO:0000256" key="6">
    <source>
        <dbReference type="HAMAP-Rule" id="MF_02207"/>
    </source>
</evidence>
<dbReference type="Proteomes" id="UP000034044">
    <property type="component" value="Unassembled WGS sequence"/>
</dbReference>
<comment type="similarity">
    <text evidence="5 6">Belongs to the FtsA/MreB family.</text>
</comment>
<keyword evidence="3 6" id="KW-0067">ATP-binding</keyword>
<keyword evidence="2 6" id="KW-0547">Nucleotide-binding</keyword>
<dbReference type="Pfam" id="PF06723">
    <property type="entry name" value="MreB_Mbl"/>
    <property type="match status" value="1"/>
</dbReference>
<dbReference type="GO" id="GO:0008360">
    <property type="term" value="P:regulation of cell shape"/>
    <property type="evidence" value="ECO:0007669"/>
    <property type="project" value="UniProtKB-UniRule"/>
</dbReference>
<comment type="subcellular location">
    <subcellularLocation>
        <location evidence="6">Cytoplasm</location>
    </subcellularLocation>
    <text evidence="6">Membrane-associated.</text>
</comment>
<reference evidence="7 8" key="1">
    <citation type="journal article" date="2015" name="Nature">
        <title>rRNA introns, odd ribosomes, and small enigmatic genomes across a large radiation of phyla.</title>
        <authorList>
            <person name="Brown C.T."/>
            <person name="Hug L.A."/>
            <person name="Thomas B.C."/>
            <person name="Sharon I."/>
            <person name="Castelle C.J."/>
            <person name="Singh A."/>
            <person name="Wilkins M.J."/>
            <person name="Williams K.H."/>
            <person name="Banfield J.F."/>
        </authorList>
    </citation>
    <scope>NUCLEOTIDE SEQUENCE [LARGE SCALE GENOMIC DNA]</scope>
</reference>
<evidence type="ECO:0000256" key="5">
    <source>
        <dbReference type="ARBA" id="ARBA00023458"/>
    </source>
</evidence>
<comment type="caution">
    <text evidence="6">Lacks conserved residue(s) required for the propagation of feature annotation.</text>
</comment>
<gene>
    <name evidence="6" type="primary">mreB</name>
    <name evidence="7" type="ORF">US36_C0008G0008</name>
</gene>
<dbReference type="CDD" id="cd10225">
    <property type="entry name" value="ASKHA_NBD_MreB-like"/>
    <property type="match status" value="1"/>
</dbReference>
<evidence type="ECO:0000256" key="1">
    <source>
        <dbReference type="ARBA" id="ARBA00022490"/>
    </source>
</evidence>
<proteinExistence type="inferred from homology"/>
<evidence type="ECO:0000313" key="8">
    <source>
        <dbReference type="Proteomes" id="UP000034044"/>
    </source>
</evidence>
<feature type="binding site" evidence="6">
    <location>
        <begin position="156"/>
        <end position="158"/>
    </location>
    <ligand>
        <name>ATP</name>
        <dbReference type="ChEBI" id="CHEBI:30616"/>
    </ligand>
</feature>
<comment type="subunit">
    <text evidence="6">Forms polymers.</text>
</comment>
<comment type="caution">
    <text evidence="7">The sequence shown here is derived from an EMBL/GenBank/DDBJ whole genome shotgun (WGS) entry which is preliminary data.</text>
</comment>
<keyword evidence="1 6" id="KW-0963">Cytoplasm</keyword>
<name>A0A0G0J2B8_9BACT</name>
<dbReference type="GO" id="GO:0005524">
    <property type="term" value="F:ATP binding"/>
    <property type="evidence" value="ECO:0007669"/>
    <property type="project" value="UniProtKB-KW"/>
</dbReference>
<feature type="binding site" evidence="6">
    <location>
        <begin position="12"/>
        <end position="14"/>
    </location>
    <ligand>
        <name>ATP</name>
        <dbReference type="ChEBI" id="CHEBI:30616"/>
    </ligand>
</feature>
<accession>A0A0G0J2B8</accession>
<dbReference type="InterPro" id="IPR056546">
    <property type="entry name" value="MreB_MamK-like"/>
</dbReference>
<feature type="binding site" evidence="6">
    <location>
        <begin position="204"/>
        <end position="207"/>
    </location>
    <ligand>
        <name>ATP</name>
        <dbReference type="ChEBI" id="CHEBI:30616"/>
    </ligand>
</feature>
<dbReference type="PANTHER" id="PTHR42749:SF1">
    <property type="entry name" value="CELL SHAPE-DETERMINING PROTEIN MREB"/>
    <property type="match status" value="1"/>
</dbReference>
<dbReference type="GO" id="GO:0000902">
    <property type="term" value="P:cell morphogenesis"/>
    <property type="evidence" value="ECO:0007669"/>
    <property type="project" value="InterPro"/>
</dbReference>
<protein>
    <recommendedName>
        <fullName evidence="6">Cell shape-determining protein MreB</fullName>
    </recommendedName>
</protein>
<dbReference type="Gene3D" id="3.30.420.40">
    <property type="match status" value="3"/>
</dbReference>
<dbReference type="InterPro" id="IPR043129">
    <property type="entry name" value="ATPase_NBD"/>
</dbReference>
<evidence type="ECO:0000256" key="2">
    <source>
        <dbReference type="ARBA" id="ARBA00022741"/>
    </source>
</evidence>
<comment type="function">
    <text evidence="6">Forms membrane-associated dynamic filaments that are essential for cell shape determination. Acts by regulating cell wall synthesis and cell elongation, and thus cell shape. A feedback loop between cell geometry and MreB localization may maintain elongated cell shape by targeting cell wall growth to regions of negative cell wall curvature.</text>
</comment>
<dbReference type="NCBIfam" id="NF010539">
    <property type="entry name" value="PRK13927.1"/>
    <property type="match status" value="1"/>
</dbReference>
<keyword evidence="4 6" id="KW-0133">Cell shape</keyword>
<organism evidence="7 8">
    <name type="scientific">Candidatus Wolfebacteria bacterium GW2011_GWC1_37_10</name>
    <dbReference type="NCBI Taxonomy" id="1619010"/>
    <lineage>
        <taxon>Bacteria</taxon>
        <taxon>Candidatus Wolfeibacteriota</taxon>
    </lineage>
</organism>
<sequence length="335" mass="35937">MFTRKIGIDLGTANTIVFLPGKGFIINEPTIVALSIPDNTVLAVGREAKEMIGRAPDDIKPYRPLREGVIADYYITKAMLKYFIANAIGSFNIIKPDVVISAPAGITQTERRAIINAAKEAGAKEAYIVREPILAALGAGIPINARNGSMIVNIGGGTSEVAIISLGGIVSWSSVRIAGDKFDSAIIDYIKKKYSIAIGEQTAEAIKIEIGSAMPTKNKLTYQVRGRDLISGLPKDIIFSSNEVAEAINPHLLEIASAMQKVFNETPPELVADVMDKGIILSGGGAQIGNLSEFFKKIFGVNTYVAEDSLFCVAKGAGLILTHLDVYKRTLLNKR</sequence>
<dbReference type="PANTHER" id="PTHR42749">
    <property type="entry name" value="CELL SHAPE-DETERMINING PROTEIN MREB"/>
    <property type="match status" value="1"/>
</dbReference>
<dbReference type="PATRIC" id="fig|1619010.3.peg.316"/>
<evidence type="ECO:0000313" key="7">
    <source>
        <dbReference type="EMBL" id="KKQ22336.1"/>
    </source>
</evidence>
<evidence type="ECO:0000256" key="4">
    <source>
        <dbReference type="ARBA" id="ARBA00022960"/>
    </source>
</evidence>
<evidence type="ECO:0000256" key="3">
    <source>
        <dbReference type="ARBA" id="ARBA00022840"/>
    </source>
</evidence>